<dbReference type="KEGG" id="obg:Verru16b_00143"/>
<sequence length="138" mass="15588">MNLADARTAVVHALGRMHTLYRQPLFDEWVLVKLARETGAILAYEGPRADSYQRRFKTDIAPLQVEMEGRKMAVGDFEFAPNAHGAHFDACIRLGPAAYLFCNHTAKSMTEIRADAHWLSAQKPFVELAAKFREDPLE</sequence>
<protein>
    <submittedName>
        <fullName evidence="1">Uncharacterized protein</fullName>
    </submittedName>
</protein>
<name>A0A1I7PHL6_9BACT</name>
<keyword evidence="2" id="KW-1185">Reference proteome</keyword>
<gene>
    <name evidence="1" type="ORF">Verru16b_00143</name>
</gene>
<dbReference type="Proteomes" id="UP000095228">
    <property type="component" value="Chromosome"/>
</dbReference>
<proteinExistence type="predicted"/>
<dbReference type="STRING" id="1838286.Verru16b_00143"/>
<dbReference type="OrthoDB" id="193276at2"/>
<evidence type="ECO:0000313" key="1">
    <source>
        <dbReference type="EMBL" id="AOS43102.1"/>
    </source>
</evidence>
<reference evidence="1 2" key="1">
    <citation type="submission" date="2016-06" db="EMBL/GenBank/DDBJ databases">
        <title>Three novel species with peptidoglycan cell walls form the new genus Lacunisphaera gen. nov. in the family Opitutaceae of the verrucomicrobial subdivision 4.</title>
        <authorList>
            <person name="Rast P."/>
            <person name="Gloeckner I."/>
            <person name="Jogler M."/>
            <person name="Boedeker C."/>
            <person name="Jeske O."/>
            <person name="Wiegand S."/>
            <person name="Reinhardt R."/>
            <person name="Schumann P."/>
            <person name="Rohde M."/>
            <person name="Spring S."/>
            <person name="Gloeckner F.O."/>
            <person name="Jogler C."/>
        </authorList>
    </citation>
    <scope>NUCLEOTIDE SEQUENCE [LARGE SCALE GENOMIC DNA]</scope>
    <source>
        <strain evidence="1 2">IG16b</strain>
    </source>
</reference>
<dbReference type="EMBL" id="CP016094">
    <property type="protein sequence ID" value="AOS43102.1"/>
    <property type="molecule type" value="Genomic_DNA"/>
</dbReference>
<evidence type="ECO:0000313" key="2">
    <source>
        <dbReference type="Proteomes" id="UP000095228"/>
    </source>
</evidence>
<organism evidence="1 2">
    <name type="scientific">Lacunisphaera limnophila</name>
    <dbReference type="NCBI Taxonomy" id="1838286"/>
    <lineage>
        <taxon>Bacteria</taxon>
        <taxon>Pseudomonadati</taxon>
        <taxon>Verrucomicrobiota</taxon>
        <taxon>Opitutia</taxon>
        <taxon>Opitutales</taxon>
        <taxon>Opitutaceae</taxon>
        <taxon>Lacunisphaera</taxon>
    </lineage>
</organism>
<dbReference type="RefSeq" id="WP_069960492.1">
    <property type="nucleotide sequence ID" value="NZ_CP016094.1"/>
</dbReference>
<accession>A0A1I7PHL6</accession>
<dbReference type="AlphaFoldDB" id="A0A1I7PHL6"/>